<reference evidence="14" key="3">
    <citation type="submission" date="2015-06" db="UniProtKB">
        <authorList>
            <consortium name="EnsemblMetazoa"/>
        </authorList>
    </citation>
    <scope>IDENTIFICATION</scope>
</reference>
<dbReference type="EMBL" id="KB097528">
    <property type="protein sequence ID" value="ESN95395.1"/>
    <property type="molecule type" value="Genomic_DNA"/>
</dbReference>
<keyword evidence="10" id="KW-0472">Membrane</keyword>
<dbReference type="PROSITE" id="PS51192">
    <property type="entry name" value="HELICASE_ATP_BIND_1"/>
    <property type="match status" value="1"/>
</dbReference>
<dbReference type="RefSeq" id="XP_009026472.1">
    <property type="nucleotide sequence ID" value="XM_009028224.1"/>
</dbReference>
<evidence type="ECO:0000256" key="7">
    <source>
        <dbReference type="ARBA" id="ARBA00023125"/>
    </source>
</evidence>
<evidence type="ECO:0000256" key="4">
    <source>
        <dbReference type="ARBA" id="ARBA00022801"/>
    </source>
</evidence>
<evidence type="ECO:0000256" key="6">
    <source>
        <dbReference type="ARBA" id="ARBA00022840"/>
    </source>
</evidence>
<dbReference type="OMA" id="MELYTYE"/>
<feature type="transmembrane region" description="Helical" evidence="10">
    <location>
        <begin position="869"/>
        <end position="901"/>
    </location>
</feature>
<evidence type="ECO:0000256" key="5">
    <source>
        <dbReference type="ARBA" id="ARBA00022806"/>
    </source>
</evidence>
<feature type="domain" description="Helicase ATP-binding" evidence="11">
    <location>
        <begin position="147"/>
        <end position="332"/>
    </location>
</feature>
<evidence type="ECO:0000256" key="10">
    <source>
        <dbReference type="SAM" id="Phobius"/>
    </source>
</evidence>
<dbReference type="PANTHER" id="PTHR45797:SF3">
    <property type="entry name" value="TRANSCRIPTIONAL REGULATOR ATRX HOMOLOG"/>
    <property type="match status" value="1"/>
</dbReference>
<name>T1G6H6_HELRO</name>
<keyword evidence="3" id="KW-0547">Nucleotide-binding</keyword>
<dbReference type="STRING" id="6412.T1G6H6"/>
<evidence type="ECO:0000259" key="11">
    <source>
        <dbReference type="PROSITE" id="PS51192"/>
    </source>
</evidence>
<dbReference type="eggNOG" id="KOG1015">
    <property type="taxonomic scope" value="Eukaryota"/>
</dbReference>
<feature type="compositionally biased region" description="Basic and acidic residues" evidence="9">
    <location>
        <begin position="524"/>
        <end position="537"/>
    </location>
</feature>
<dbReference type="SMART" id="SM00490">
    <property type="entry name" value="HELICc"/>
    <property type="match status" value="1"/>
</dbReference>
<reference evidence="15" key="1">
    <citation type="submission" date="2012-12" db="EMBL/GenBank/DDBJ databases">
        <authorList>
            <person name="Hellsten U."/>
            <person name="Grimwood J."/>
            <person name="Chapman J.A."/>
            <person name="Shapiro H."/>
            <person name="Aerts A."/>
            <person name="Otillar R.P."/>
            <person name="Terry A.Y."/>
            <person name="Boore J.L."/>
            <person name="Simakov O."/>
            <person name="Marletaz F."/>
            <person name="Cho S.-J."/>
            <person name="Edsinger-Gonzales E."/>
            <person name="Havlak P."/>
            <person name="Kuo D.-H."/>
            <person name="Larsson T."/>
            <person name="Lv J."/>
            <person name="Arendt D."/>
            <person name="Savage R."/>
            <person name="Osoegawa K."/>
            <person name="de Jong P."/>
            <person name="Lindberg D.R."/>
            <person name="Seaver E.C."/>
            <person name="Weisblat D.A."/>
            <person name="Putnam N.H."/>
            <person name="Grigoriev I.V."/>
            <person name="Rokhsar D.S."/>
        </authorList>
    </citation>
    <scope>NUCLEOTIDE SEQUENCE</scope>
</reference>
<dbReference type="Pfam" id="PF00271">
    <property type="entry name" value="Helicase_C"/>
    <property type="match status" value="1"/>
</dbReference>
<keyword evidence="8" id="KW-0539">Nucleus</keyword>
<keyword evidence="4" id="KW-0378">Hydrolase</keyword>
<dbReference type="CTD" id="20216673"/>
<dbReference type="Proteomes" id="UP000015101">
    <property type="component" value="Unassembled WGS sequence"/>
</dbReference>
<dbReference type="Pfam" id="PF00176">
    <property type="entry name" value="SNF2-rel_dom"/>
    <property type="match status" value="1"/>
</dbReference>
<feature type="region of interest" description="Disordered" evidence="9">
    <location>
        <begin position="1"/>
        <end position="45"/>
    </location>
</feature>
<evidence type="ECO:0000313" key="13">
    <source>
        <dbReference type="EMBL" id="ESN95395.1"/>
    </source>
</evidence>
<sequence>MDNIDCNDDDIAGDDVDDDDNNEEDDDEEEDENEDDKASGKKRKKIHKIITSKKLSKETIDAAKAEEERRKRIDERQKLVGAFNQVVVEDTSSPTKCPMTTKLVLEADPETNEPLIEVHKKVICKLKPHQVEAVKFMWNCCVESLEMLKKEEGSGCILAHCMGLGKTLSVISFVHTLLRHKKLTRMTTCLVLTPLNTILNWESEFERWLKGAQPLDVYEMSTVKDNWSRSEVIKTWRTEGGVLIMGYDMFRTLSQLTRVKNKKQKQIILEGLLDPGPDLVVCDEGHILKNDATGLSKACVKIRTKRRVVLTGTPLQNNLNEYHCMVNFVKPNLLGTRKEFLNRFVNPITNGQCSDSTPRDVKIMKNRAHVLHETLAGCVQRRDYSALTKYLLPKYEYVLSIRLSSVQTKLYETYLKRMSSGEMMGPIGRGSRIFTDYQNLMKIWTHPWVLKLDEIRQECKRNYKDDADSFIDDSNEESFPETGEKKKCKSSKKEGKDEEMDEDDDDDNNEHLGEIVKGWKSRSRRGEAPTPDEIKREVEEKMKESTENKISDEWWADFLKHEDEFDISISGKLILLAEILKLCESIGDKVLLFSQSLLSLDLIERFLLHWDKHVAEDPSKQIAGTQGWDKGIDYIRMDGSTSAQNRQDWTNMFNDESNQQVRLFLISTKAGSLGINLVAANRVIIFDASWNPTHDVQSIFRVYRFGQTKPVYVYRFLAQGTMEEKIYERQVMKQSLAQRVIDEHQIERHFTSADLNELYNFKPDVYNPNNENPTPKLPQDRLLAELMTDCKEWIVQYHEHDSLLENRPEEELTEEERKAAWEEFEQEKKGVFTNRHNPLYSSLYFFSCSLFLSLSLTPSFSYSSLFNSFLSLFLIPLTLSFSHFLFLSFFFPLSFSLFFFFL</sequence>
<dbReference type="InterPro" id="IPR014001">
    <property type="entry name" value="Helicase_ATP-bd"/>
</dbReference>
<dbReference type="GO" id="GO:0006325">
    <property type="term" value="P:chromatin organization"/>
    <property type="evidence" value="ECO:0000318"/>
    <property type="project" value="GO_Central"/>
</dbReference>
<feature type="compositionally biased region" description="Acidic residues" evidence="9">
    <location>
        <begin position="497"/>
        <end position="508"/>
    </location>
</feature>
<dbReference type="GO" id="GO:0005524">
    <property type="term" value="F:ATP binding"/>
    <property type="evidence" value="ECO:0007669"/>
    <property type="project" value="UniProtKB-KW"/>
</dbReference>
<keyword evidence="10" id="KW-1133">Transmembrane helix</keyword>
<dbReference type="SMART" id="SM00487">
    <property type="entry name" value="DEXDc"/>
    <property type="match status" value="1"/>
</dbReference>
<dbReference type="EnsemblMetazoa" id="HelroT86826">
    <property type="protein sequence ID" value="HelroP86826"/>
    <property type="gene ID" value="HelroG86826"/>
</dbReference>
<evidence type="ECO:0000313" key="14">
    <source>
        <dbReference type="EnsemblMetazoa" id="HelroP86826"/>
    </source>
</evidence>
<dbReference type="GO" id="GO:0016887">
    <property type="term" value="F:ATP hydrolysis activity"/>
    <property type="evidence" value="ECO:0007669"/>
    <property type="project" value="InterPro"/>
</dbReference>
<dbReference type="PANTHER" id="PTHR45797">
    <property type="entry name" value="RAD54-LIKE"/>
    <property type="match status" value="1"/>
</dbReference>
<evidence type="ECO:0000256" key="3">
    <source>
        <dbReference type="ARBA" id="ARBA00022741"/>
    </source>
</evidence>
<feature type="domain" description="Helicase C-terminal" evidence="12">
    <location>
        <begin position="578"/>
        <end position="754"/>
    </location>
</feature>
<dbReference type="AlphaFoldDB" id="T1G6H6"/>
<dbReference type="Gene3D" id="3.40.50.10810">
    <property type="entry name" value="Tandem AAA-ATPase domain"/>
    <property type="match status" value="1"/>
</dbReference>
<dbReference type="OrthoDB" id="2020972at2759"/>
<dbReference type="InterPro" id="IPR027417">
    <property type="entry name" value="P-loop_NTPase"/>
</dbReference>
<dbReference type="GO" id="GO:0003677">
    <property type="term" value="F:DNA binding"/>
    <property type="evidence" value="ECO:0007669"/>
    <property type="project" value="UniProtKB-KW"/>
</dbReference>
<evidence type="ECO:0000259" key="12">
    <source>
        <dbReference type="PROSITE" id="PS51194"/>
    </source>
</evidence>
<dbReference type="InterPro" id="IPR000330">
    <property type="entry name" value="SNF2_N"/>
</dbReference>
<dbReference type="Gene3D" id="3.40.50.300">
    <property type="entry name" value="P-loop containing nucleotide triphosphate hydrolases"/>
    <property type="match status" value="1"/>
</dbReference>
<dbReference type="SUPFAM" id="SSF52540">
    <property type="entry name" value="P-loop containing nucleoside triphosphate hydrolases"/>
    <property type="match status" value="2"/>
</dbReference>
<keyword evidence="10" id="KW-0812">Transmembrane</keyword>
<dbReference type="GO" id="GO:0140658">
    <property type="term" value="F:ATP-dependent chromatin remodeler activity"/>
    <property type="evidence" value="ECO:0000318"/>
    <property type="project" value="GO_Central"/>
</dbReference>
<keyword evidence="6" id="KW-0067">ATP-binding</keyword>
<evidence type="ECO:0000256" key="1">
    <source>
        <dbReference type="ARBA" id="ARBA00004123"/>
    </source>
</evidence>
<feature type="compositionally biased region" description="Acidic residues" evidence="9">
    <location>
        <begin position="468"/>
        <end position="479"/>
    </location>
</feature>
<evidence type="ECO:0000256" key="2">
    <source>
        <dbReference type="ARBA" id="ARBA00007025"/>
    </source>
</evidence>
<evidence type="ECO:0008006" key="16">
    <source>
        <dbReference type="Google" id="ProtNLM"/>
    </source>
</evidence>
<feature type="region of interest" description="Disordered" evidence="9">
    <location>
        <begin position="466"/>
        <end position="537"/>
    </location>
</feature>
<dbReference type="FunCoup" id="T1G6H6">
    <property type="interactions" value="423"/>
</dbReference>
<evidence type="ECO:0000256" key="9">
    <source>
        <dbReference type="SAM" id="MobiDB-lite"/>
    </source>
</evidence>
<comment type="similarity">
    <text evidence="2">Belongs to the SNF2/RAD54 helicase family.</text>
</comment>
<dbReference type="InterPro" id="IPR049730">
    <property type="entry name" value="SNF2/RAD54-like_C"/>
</dbReference>
<dbReference type="GeneID" id="20216673"/>
<keyword evidence="5" id="KW-0347">Helicase</keyword>
<dbReference type="InterPro" id="IPR001650">
    <property type="entry name" value="Helicase_C-like"/>
</dbReference>
<dbReference type="GO" id="GO:0003712">
    <property type="term" value="F:transcription coregulator activity"/>
    <property type="evidence" value="ECO:0000318"/>
    <property type="project" value="GO_Central"/>
</dbReference>
<protein>
    <recommendedName>
        <fullName evidence="16">Transcriptional regulator ATRX</fullName>
    </recommendedName>
</protein>
<dbReference type="EMBL" id="AMQM01006852">
    <property type="status" value="NOT_ANNOTATED_CDS"/>
    <property type="molecule type" value="Genomic_DNA"/>
</dbReference>
<evidence type="ECO:0000313" key="15">
    <source>
        <dbReference type="Proteomes" id="UP000015101"/>
    </source>
</evidence>
<reference evidence="13 15" key="2">
    <citation type="journal article" date="2013" name="Nature">
        <title>Insights into bilaterian evolution from three spiralian genomes.</title>
        <authorList>
            <person name="Simakov O."/>
            <person name="Marletaz F."/>
            <person name="Cho S.J."/>
            <person name="Edsinger-Gonzales E."/>
            <person name="Havlak P."/>
            <person name="Hellsten U."/>
            <person name="Kuo D.H."/>
            <person name="Larsson T."/>
            <person name="Lv J."/>
            <person name="Arendt D."/>
            <person name="Savage R."/>
            <person name="Osoegawa K."/>
            <person name="de Jong P."/>
            <person name="Grimwood J."/>
            <person name="Chapman J.A."/>
            <person name="Shapiro H."/>
            <person name="Aerts A."/>
            <person name="Otillar R.P."/>
            <person name="Terry A.Y."/>
            <person name="Boore J.L."/>
            <person name="Grigoriev I.V."/>
            <person name="Lindberg D.R."/>
            <person name="Seaver E.C."/>
            <person name="Weisblat D.A."/>
            <person name="Putnam N.H."/>
            <person name="Rokhsar D.S."/>
        </authorList>
    </citation>
    <scope>NUCLEOTIDE SEQUENCE</scope>
</reference>
<accession>T1G6H6</accession>
<dbReference type="GO" id="GO:0004386">
    <property type="term" value="F:helicase activity"/>
    <property type="evidence" value="ECO:0007669"/>
    <property type="project" value="UniProtKB-KW"/>
</dbReference>
<dbReference type="HOGENOM" id="CLU_000315_11_3_1"/>
<dbReference type="InParanoid" id="T1G6H6"/>
<keyword evidence="15" id="KW-1185">Reference proteome</keyword>
<dbReference type="CDD" id="cd18793">
    <property type="entry name" value="SF2_C_SNF"/>
    <property type="match status" value="1"/>
</dbReference>
<dbReference type="InterPro" id="IPR044574">
    <property type="entry name" value="ARIP4-like"/>
</dbReference>
<dbReference type="KEGG" id="hro:HELRODRAFT_86826"/>
<comment type="subcellular location">
    <subcellularLocation>
        <location evidence="1">Nucleus</location>
    </subcellularLocation>
</comment>
<organism evidence="14 15">
    <name type="scientific">Helobdella robusta</name>
    <name type="common">Californian leech</name>
    <dbReference type="NCBI Taxonomy" id="6412"/>
    <lineage>
        <taxon>Eukaryota</taxon>
        <taxon>Metazoa</taxon>
        <taxon>Spiralia</taxon>
        <taxon>Lophotrochozoa</taxon>
        <taxon>Annelida</taxon>
        <taxon>Clitellata</taxon>
        <taxon>Hirudinea</taxon>
        <taxon>Rhynchobdellida</taxon>
        <taxon>Glossiphoniidae</taxon>
        <taxon>Helobdella</taxon>
    </lineage>
</organism>
<dbReference type="PROSITE" id="PS51194">
    <property type="entry name" value="HELICASE_CTER"/>
    <property type="match status" value="1"/>
</dbReference>
<evidence type="ECO:0000256" key="8">
    <source>
        <dbReference type="ARBA" id="ARBA00023242"/>
    </source>
</evidence>
<feature type="transmembrane region" description="Helical" evidence="10">
    <location>
        <begin position="839"/>
        <end position="857"/>
    </location>
</feature>
<keyword evidence="7" id="KW-0238">DNA-binding</keyword>
<dbReference type="GO" id="GO:0005634">
    <property type="term" value="C:nucleus"/>
    <property type="evidence" value="ECO:0000318"/>
    <property type="project" value="GO_Central"/>
</dbReference>
<gene>
    <name evidence="14" type="primary">20216673</name>
    <name evidence="13" type="ORF">HELRODRAFT_86826</name>
</gene>
<feature type="compositionally biased region" description="Acidic residues" evidence="9">
    <location>
        <begin position="1"/>
        <end position="35"/>
    </location>
</feature>
<proteinExistence type="inferred from homology"/>
<dbReference type="EMBL" id="AMQM01006853">
    <property type="status" value="NOT_ANNOTATED_CDS"/>
    <property type="molecule type" value="Genomic_DNA"/>
</dbReference>
<dbReference type="InterPro" id="IPR038718">
    <property type="entry name" value="SNF2-like_sf"/>
</dbReference>